<accession>A0ABS2NER8</accession>
<feature type="domain" description="NADPH-dependent FMN reductase-like" evidence="2">
    <location>
        <begin position="1"/>
        <end position="136"/>
    </location>
</feature>
<dbReference type="GO" id="GO:0050446">
    <property type="term" value="F:azobenzene reductase (NADP+) activity"/>
    <property type="evidence" value="ECO:0007669"/>
    <property type="project" value="UniProtKB-EC"/>
</dbReference>
<dbReference type="InterPro" id="IPR005025">
    <property type="entry name" value="FMN_Rdtase-like_dom"/>
</dbReference>
<dbReference type="Proteomes" id="UP001646157">
    <property type="component" value="Unassembled WGS sequence"/>
</dbReference>
<dbReference type="SUPFAM" id="SSF52218">
    <property type="entry name" value="Flavoproteins"/>
    <property type="match status" value="1"/>
</dbReference>
<dbReference type="InterPro" id="IPR050712">
    <property type="entry name" value="NAD(P)H-dep_reductase"/>
</dbReference>
<dbReference type="EC" id="1.7.1.6" evidence="3"/>
<evidence type="ECO:0000313" key="4">
    <source>
        <dbReference type="Proteomes" id="UP001646157"/>
    </source>
</evidence>
<dbReference type="InterPro" id="IPR029039">
    <property type="entry name" value="Flavoprotein-like_sf"/>
</dbReference>
<evidence type="ECO:0000313" key="3">
    <source>
        <dbReference type="EMBL" id="MBM7586352.1"/>
    </source>
</evidence>
<sequence length="177" mass="19476">MNVVIINGSPRKKGRTGIASRFISREYNLSSVDLSRGDLPLYNGEEEQSNHDAVKDLRKKVRDADGVILASPEYHSGMSGALKNALDFLSSDYFAHKPVALLACAGGGKGGINCLNNMRIVARGVYANVIPKQLVLDPQCFDYDQDGLLEQPAELVKGMMQELEMYVKLYQQINIPS</sequence>
<gene>
    <name evidence="3" type="ORF">JOC86_002904</name>
</gene>
<organism evidence="3 4">
    <name type="scientific">Rossellomorea pakistanensis</name>
    <dbReference type="NCBI Taxonomy" id="992288"/>
    <lineage>
        <taxon>Bacteria</taxon>
        <taxon>Bacillati</taxon>
        <taxon>Bacillota</taxon>
        <taxon>Bacilli</taxon>
        <taxon>Bacillales</taxon>
        <taxon>Bacillaceae</taxon>
        <taxon>Rossellomorea</taxon>
    </lineage>
</organism>
<comment type="caution">
    <text evidence="3">The sequence shown here is derived from an EMBL/GenBank/DDBJ whole genome shotgun (WGS) entry which is preliminary data.</text>
</comment>
<reference evidence="3 4" key="1">
    <citation type="submission" date="2021-01" db="EMBL/GenBank/DDBJ databases">
        <title>Genomic Encyclopedia of Type Strains, Phase IV (KMG-IV): sequencing the most valuable type-strain genomes for metagenomic binning, comparative biology and taxonomic classification.</title>
        <authorList>
            <person name="Goeker M."/>
        </authorList>
    </citation>
    <scope>NUCLEOTIDE SEQUENCE [LARGE SCALE GENOMIC DNA]</scope>
    <source>
        <strain evidence="3 4">DSM 24834</strain>
    </source>
</reference>
<keyword evidence="3" id="KW-0560">Oxidoreductase</keyword>
<dbReference type="PANTHER" id="PTHR30543">
    <property type="entry name" value="CHROMATE REDUCTASE"/>
    <property type="match status" value="1"/>
</dbReference>
<dbReference type="PANTHER" id="PTHR30543:SF21">
    <property type="entry name" value="NAD(P)H-DEPENDENT FMN REDUCTASE LOT6"/>
    <property type="match status" value="1"/>
</dbReference>
<name>A0ABS2NER8_9BACI</name>
<protein>
    <submittedName>
        <fullName evidence="3">Azobenzene reductase</fullName>
        <ecNumber evidence="3">1.7.1.6</ecNumber>
    </submittedName>
</protein>
<proteinExistence type="inferred from homology"/>
<keyword evidence="4" id="KW-1185">Reference proteome</keyword>
<dbReference type="Pfam" id="PF03358">
    <property type="entry name" value="FMN_red"/>
    <property type="match status" value="1"/>
</dbReference>
<dbReference type="Gene3D" id="3.40.50.360">
    <property type="match status" value="1"/>
</dbReference>
<dbReference type="EMBL" id="JAFBDZ010000003">
    <property type="protein sequence ID" value="MBM7586352.1"/>
    <property type="molecule type" value="Genomic_DNA"/>
</dbReference>
<comment type="similarity">
    <text evidence="1">Belongs to the azoreductase type 2 family.</text>
</comment>
<evidence type="ECO:0000259" key="2">
    <source>
        <dbReference type="Pfam" id="PF03358"/>
    </source>
</evidence>
<evidence type="ECO:0000256" key="1">
    <source>
        <dbReference type="ARBA" id="ARBA00009428"/>
    </source>
</evidence>
<dbReference type="RefSeq" id="WP_205173586.1">
    <property type="nucleotide sequence ID" value="NZ_JAFBDZ010000003.1"/>
</dbReference>